<dbReference type="AlphaFoldDB" id="A0A9P6A963"/>
<gene>
    <name evidence="1" type="ORF">BDN71DRAFT_1426882</name>
</gene>
<evidence type="ECO:0000313" key="1">
    <source>
        <dbReference type="EMBL" id="KAF9501272.1"/>
    </source>
</evidence>
<dbReference type="Proteomes" id="UP000807025">
    <property type="component" value="Unassembled WGS sequence"/>
</dbReference>
<keyword evidence="2" id="KW-1185">Reference proteome</keyword>
<name>A0A9P6A963_PLEER</name>
<accession>A0A9P6A963</accession>
<comment type="caution">
    <text evidence="1">The sequence shown here is derived from an EMBL/GenBank/DDBJ whole genome shotgun (WGS) entry which is preliminary data.</text>
</comment>
<dbReference type="EMBL" id="MU154524">
    <property type="protein sequence ID" value="KAF9501272.1"/>
    <property type="molecule type" value="Genomic_DNA"/>
</dbReference>
<reference evidence="1" key="1">
    <citation type="submission" date="2020-11" db="EMBL/GenBank/DDBJ databases">
        <authorList>
            <consortium name="DOE Joint Genome Institute"/>
            <person name="Ahrendt S."/>
            <person name="Riley R."/>
            <person name="Andreopoulos W."/>
            <person name="Labutti K."/>
            <person name="Pangilinan J."/>
            <person name="Ruiz-Duenas F.J."/>
            <person name="Barrasa J.M."/>
            <person name="Sanchez-Garcia M."/>
            <person name="Camarero S."/>
            <person name="Miyauchi S."/>
            <person name="Serrano A."/>
            <person name="Linde D."/>
            <person name="Babiker R."/>
            <person name="Drula E."/>
            <person name="Ayuso-Fernandez I."/>
            <person name="Pacheco R."/>
            <person name="Padilla G."/>
            <person name="Ferreira P."/>
            <person name="Barriuso J."/>
            <person name="Kellner H."/>
            <person name="Castanera R."/>
            <person name="Alfaro M."/>
            <person name="Ramirez L."/>
            <person name="Pisabarro A.G."/>
            <person name="Kuo A."/>
            <person name="Tritt A."/>
            <person name="Lipzen A."/>
            <person name="He G."/>
            <person name="Yan M."/>
            <person name="Ng V."/>
            <person name="Cullen D."/>
            <person name="Martin F."/>
            <person name="Rosso M.-N."/>
            <person name="Henrissat B."/>
            <person name="Hibbett D."/>
            <person name="Martinez A.T."/>
            <person name="Grigoriev I.V."/>
        </authorList>
    </citation>
    <scope>NUCLEOTIDE SEQUENCE</scope>
    <source>
        <strain evidence="1">ATCC 90797</strain>
    </source>
</reference>
<organism evidence="1 2">
    <name type="scientific">Pleurotus eryngii</name>
    <name type="common">Boletus of the steppes</name>
    <dbReference type="NCBI Taxonomy" id="5323"/>
    <lineage>
        <taxon>Eukaryota</taxon>
        <taxon>Fungi</taxon>
        <taxon>Dikarya</taxon>
        <taxon>Basidiomycota</taxon>
        <taxon>Agaricomycotina</taxon>
        <taxon>Agaricomycetes</taxon>
        <taxon>Agaricomycetidae</taxon>
        <taxon>Agaricales</taxon>
        <taxon>Pleurotineae</taxon>
        <taxon>Pleurotaceae</taxon>
        <taxon>Pleurotus</taxon>
    </lineage>
</organism>
<sequence length="334" mass="37414">MFMNRDNPLLERRQNAPRNVTNLVENGLAGHFAHYPQISKDLVSVAFDTSAQIILIWPVPQVTSIGRFHSSEAFFCRHMLRGYILALAMRRGVRTGAGICRLAMVTQKARTTIDTSIYVDGVQTKNSSVACQSLVVLPLLDVPKELPSWEYRTCEHYPSFQARLPPPNDCNRTHQWDCHYGYPEIRSHPQQLAVALTVRLVEAVRDEIYPPTMQLSTLPGAIYMRRRRSSPDSRYGGPPLLVHTNPNGEHTCFMGSVVQRIINSTQGFTPSWQIAYERSTSEPHTLLDSIPAVLELRINVSGAKSTTLPRGRKAKAINPGNQISTVSSPFLVLK</sequence>
<protein>
    <submittedName>
        <fullName evidence="1">Uncharacterized protein</fullName>
    </submittedName>
</protein>
<proteinExistence type="predicted"/>
<evidence type="ECO:0000313" key="2">
    <source>
        <dbReference type="Proteomes" id="UP000807025"/>
    </source>
</evidence>